<evidence type="ECO:0000313" key="3">
    <source>
        <dbReference type="Proteomes" id="UP000239263"/>
    </source>
</evidence>
<keyword evidence="1" id="KW-0732">Signal</keyword>
<gene>
    <name evidence="2" type="ORF">BTO22_08365</name>
</gene>
<protein>
    <submittedName>
        <fullName evidence="2">Starvation-inducible protein</fullName>
    </submittedName>
</protein>
<comment type="caution">
    <text evidence="2">The sequence shown here is derived from an EMBL/GenBank/DDBJ whole genome shotgun (WGS) entry which is preliminary data.</text>
</comment>
<dbReference type="PROSITE" id="PS51257">
    <property type="entry name" value="PROKAR_LIPOPROTEIN"/>
    <property type="match status" value="1"/>
</dbReference>
<evidence type="ECO:0000313" key="2">
    <source>
        <dbReference type="EMBL" id="PQJ89592.1"/>
    </source>
</evidence>
<dbReference type="PANTHER" id="PTHR37530">
    <property type="entry name" value="OUTER MEMBRANE PROTEIN SLP"/>
    <property type="match status" value="1"/>
</dbReference>
<feature type="signal peptide" evidence="1">
    <location>
        <begin position="1"/>
        <end position="20"/>
    </location>
</feature>
<dbReference type="AlphaFoldDB" id="A0A2S7XEJ4"/>
<dbReference type="PANTHER" id="PTHR37530:SF1">
    <property type="entry name" value="OUTER MEMBRANE PROTEIN SLP"/>
    <property type="match status" value="1"/>
</dbReference>
<proteinExistence type="predicted"/>
<dbReference type="OrthoDB" id="5295757at2"/>
<dbReference type="EMBL" id="MSCO01000001">
    <property type="protein sequence ID" value="PQJ89592.1"/>
    <property type="molecule type" value="Genomic_DNA"/>
</dbReference>
<dbReference type="GO" id="GO:0019867">
    <property type="term" value="C:outer membrane"/>
    <property type="evidence" value="ECO:0007669"/>
    <property type="project" value="InterPro"/>
</dbReference>
<accession>A0A2S7XEJ4</accession>
<reference evidence="2 3" key="1">
    <citation type="submission" date="2016-12" db="EMBL/GenBank/DDBJ databases">
        <title>Diversity of luminous bacteria.</title>
        <authorList>
            <person name="Yoshizawa S."/>
            <person name="Kogure K."/>
        </authorList>
    </citation>
    <scope>NUCLEOTIDE SEQUENCE [LARGE SCALE GENOMIC DNA]</scope>
    <source>
        <strain evidence="2 3">ATCC 33715</strain>
    </source>
</reference>
<dbReference type="RefSeq" id="WP_105055098.1">
    <property type="nucleotide sequence ID" value="NZ_CAWNRT010000001.1"/>
</dbReference>
<sequence length="182" mass="20142">MKSSLLFLCILFLAGCSSLPKELTSSQTNTLIEYNAFVTAAQNDENVEVRLGGVIARIDNLKDTTRIEIVNLPISSSGKPDLSQEPTGRFVVYLDGFIDPVTYSVGRLVTVLGQSTGIEEANVGEFLYPFPVINGSALHLWQIQEYVMSNDIDMSYMPCTGARCFHQRSIESRRGKVVQEVK</sequence>
<dbReference type="InterPro" id="IPR004658">
    <property type="entry name" value="OMP_Slp"/>
</dbReference>
<evidence type="ECO:0000256" key="1">
    <source>
        <dbReference type="SAM" id="SignalP"/>
    </source>
</evidence>
<dbReference type="PIRSF" id="PIRSF004982">
    <property type="entry name" value="SlP"/>
    <property type="match status" value="1"/>
</dbReference>
<organism evidence="2 3">
    <name type="scientific">Aliivibrio sifiae</name>
    <dbReference type="NCBI Taxonomy" id="566293"/>
    <lineage>
        <taxon>Bacteria</taxon>
        <taxon>Pseudomonadati</taxon>
        <taxon>Pseudomonadota</taxon>
        <taxon>Gammaproteobacteria</taxon>
        <taxon>Vibrionales</taxon>
        <taxon>Vibrionaceae</taxon>
        <taxon>Aliivibrio</taxon>
    </lineage>
</organism>
<dbReference type="NCBIfam" id="TIGR00752">
    <property type="entry name" value="slp"/>
    <property type="match status" value="1"/>
</dbReference>
<dbReference type="Proteomes" id="UP000239263">
    <property type="component" value="Unassembled WGS sequence"/>
</dbReference>
<name>A0A2S7XEJ4_9GAMM</name>
<dbReference type="Pfam" id="PF03843">
    <property type="entry name" value="Slp"/>
    <property type="match status" value="1"/>
</dbReference>
<feature type="chain" id="PRO_5015555970" evidence="1">
    <location>
        <begin position="21"/>
        <end position="182"/>
    </location>
</feature>